<protein>
    <submittedName>
        <fullName evidence="1">Uncharacterized protein</fullName>
    </submittedName>
</protein>
<dbReference type="AlphaFoldDB" id="A0A3E0DY04"/>
<dbReference type="Proteomes" id="UP000256405">
    <property type="component" value="Unassembled WGS sequence"/>
</dbReference>
<accession>A0A3E0DY04</accession>
<organism evidence="1 2">
    <name type="scientific">Algoriphagus antarcticus</name>
    <dbReference type="NCBI Taxonomy" id="238540"/>
    <lineage>
        <taxon>Bacteria</taxon>
        <taxon>Pseudomonadati</taxon>
        <taxon>Bacteroidota</taxon>
        <taxon>Cytophagia</taxon>
        <taxon>Cytophagales</taxon>
        <taxon>Cyclobacteriaceae</taxon>
        <taxon>Algoriphagus</taxon>
    </lineage>
</organism>
<evidence type="ECO:0000313" key="1">
    <source>
        <dbReference type="EMBL" id="REG90932.1"/>
    </source>
</evidence>
<proteinExistence type="predicted"/>
<keyword evidence="2" id="KW-1185">Reference proteome</keyword>
<reference evidence="1 2" key="1">
    <citation type="submission" date="2018-08" db="EMBL/GenBank/DDBJ databases">
        <title>Genomic Encyclopedia of Archaeal and Bacterial Type Strains, Phase II (KMG-II): from individual species to whole genera.</title>
        <authorList>
            <person name="Goeker M."/>
        </authorList>
    </citation>
    <scope>NUCLEOTIDE SEQUENCE [LARGE SCALE GENOMIC DNA]</scope>
    <source>
        <strain evidence="1 2">DSM 15986</strain>
    </source>
</reference>
<dbReference type="EMBL" id="QUNF01000005">
    <property type="protein sequence ID" value="REG90932.1"/>
    <property type="molecule type" value="Genomic_DNA"/>
</dbReference>
<evidence type="ECO:0000313" key="2">
    <source>
        <dbReference type="Proteomes" id="UP000256405"/>
    </source>
</evidence>
<sequence length="891" mass="98240">MVWTILILNLLFTLGGEVKGKSENETTYSIMAALGIIGDANLCMVNGFVIGTYSAGGTSEDVYEWKITNSQGQEILNRSGGEQYETIQFLFNEMGDYTISLKIRRGTNANFYQENLAVKIQSGPTLILKPDYLLCGDAPVLLYALDPASPSFSDFSIIWKDISGNVLGTENELLTNSAGYYFVELFITNPDSTQACTVIGTTFVGPPVDFQINKSAEKICEGNSIIFAPDTPISGEWFIQKSTAATRSSLGKAFEIELNSNELDGPGLYEVFFSVDYADYPNCASERKTSFELLAFQQVDTQVLVLPDDCDSENGSFQITSNSNLTSIEIPELGISESPVLAGEVFTYSNLKAKIYSIIATQNGCKVTKFVQLQAKNPPVSPIPTLTNYPETCSSDAVSKGKIEVDFGQPIVNGEYRLFSVTRGAITNSGTFPPSGSLELDLSSDNYLLELVIDGCTYPIESFNIAKQLQVQFSIPTNFQICESFDFIPETTDDLLFTLTYPDGSIQALGSGDAFVLNAGGNYLLKAEANDPLSPLCPQVKTFNVTLSKTISFKPTKVEAGCVAPIRYIPNIEGITPNETTIRWLNSAGEVVGRGLEFYPMSVGFYSLIVQPRASGFCDITPVEFEVVVPVTSVPMELEATKICPEPAKAIIILTTDEEEVLTTEWNFYDLNDQRIELSEFNNLTEVEVNQAGTYEAVAFNKFGCEIGRNLISVEESNSVTPDLNKSYPICSKKNSIPPIDPGEYEKYEWFFEEELIYTQRIYSPDQVGDYKLVVTTVDGCEFEETFITDDVCDYQVVYPNAMILGDPERNFGVVMNEDITEAELYISNRQGELIHHASIIDIPLEVPVLTWDGKAHGKYVPTGTYVVVIVLRNPLFGVEEKEIVSLLVLD</sequence>
<name>A0A3E0DY04_9BACT</name>
<comment type="caution">
    <text evidence="1">The sequence shown here is derived from an EMBL/GenBank/DDBJ whole genome shotgun (WGS) entry which is preliminary data.</text>
</comment>
<gene>
    <name evidence="1" type="ORF">C8N25_10540</name>
</gene>